<evidence type="ECO:0000313" key="2">
    <source>
        <dbReference type="EMBL" id="MFC4672739.1"/>
    </source>
</evidence>
<dbReference type="Gene3D" id="3.40.50.300">
    <property type="entry name" value="P-loop containing nucleotide triphosphate hydrolases"/>
    <property type="match status" value="1"/>
</dbReference>
<reference evidence="3" key="1">
    <citation type="journal article" date="2019" name="Int. J. Syst. Evol. Microbiol.">
        <title>The Global Catalogue of Microorganisms (GCM) 10K type strain sequencing project: providing services to taxonomists for standard genome sequencing and annotation.</title>
        <authorList>
            <consortium name="The Broad Institute Genomics Platform"/>
            <consortium name="The Broad Institute Genome Sequencing Center for Infectious Disease"/>
            <person name="Wu L."/>
            <person name="Ma J."/>
        </authorList>
    </citation>
    <scope>NUCLEOTIDE SEQUENCE [LARGE SCALE GENOMIC DNA]</scope>
    <source>
        <strain evidence="3">CCUG 66188</strain>
    </source>
</reference>
<dbReference type="RefSeq" id="WP_379993943.1">
    <property type="nucleotide sequence ID" value="NZ_JBHSGN010000024.1"/>
</dbReference>
<dbReference type="Pfam" id="PF13614">
    <property type="entry name" value="AAA_31"/>
    <property type="match status" value="1"/>
</dbReference>
<evidence type="ECO:0000259" key="1">
    <source>
        <dbReference type="Pfam" id="PF13614"/>
    </source>
</evidence>
<gene>
    <name evidence="2" type="ORF">ACFO6W_03425</name>
</gene>
<keyword evidence="3" id="KW-1185">Reference proteome</keyword>
<name>A0ABV9KRU9_9BACT</name>
<accession>A0ABV9KRU9</accession>
<dbReference type="InterPro" id="IPR027417">
    <property type="entry name" value="P-loop_NTPase"/>
</dbReference>
<dbReference type="InterPro" id="IPR025669">
    <property type="entry name" value="AAA_dom"/>
</dbReference>
<dbReference type="EMBL" id="JBHSGN010000024">
    <property type="protein sequence ID" value="MFC4672739.1"/>
    <property type="molecule type" value="Genomic_DNA"/>
</dbReference>
<dbReference type="SUPFAM" id="SSF52540">
    <property type="entry name" value="P-loop containing nucleoside triphosphate hydrolases"/>
    <property type="match status" value="1"/>
</dbReference>
<protein>
    <submittedName>
        <fullName evidence="2">AAA family ATPase</fullName>
    </submittedName>
</protein>
<comment type="caution">
    <text evidence="2">The sequence shown here is derived from an EMBL/GenBank/DDBJ whole genome shotgun (WGS) entry which is preliminary data.</text>
</comment>
<feature type="domain" description="AAA" evidence="1">
    <location>
        <begin position="4"/>
        <end position="101"/>
    </location>
</feature>
<evidence type="ECO:0000313" key="3">
    <source>
        <dbReference type="Proteomes" id="UP001596023"/>
    </source>
</evidence>
<dbReference type="Proteomes" id="UP001596023">
    <property type="component" value="Unassembled WGS sequence"/>
</dbReference>
<sequence length="147" mass="16354">MKYKIISVESRKGGVGKTTAALNLSALLVERGYKTLLLDVDITGTSIEGSYNSAFWKGKINSIKQNKKDINLLKIFHDVFLKGEGLPEFSFENGSNNEIGVFNTENNNNFIISPNKINIFNSEIYNDDSSLICDPIKSAFQIPQISK</sequence>
<organism evidence="2 3">
    <name type="scientific">Dysgonomonas termitidis</name>
    <dbReference type="NCBI Taxonomy" id="1516126"/>
    <lineage>
        <taxon>Bacteria</taxon>
        <taxon>Pseudomonadati</taxon>
        <taxon>Bacteroidota</taxon>
        <taxon>Bacteroidia</taxon>
        <taxon>Bacteroidales</taxon>
        <taxon>Dysgonomonadaceae</taxon>
        <taxon>Dysgonomonas</taxon>
    </lineage>
</organism>
<proteinExistence type="predicted"/>
<dbReference type="CDD" id="cd02042">
    <property type="entry name" value="ParAB_family"/>
    <property type="match status" value="1"/>
</dbReference>